<gene>
    <name evidence="8" type="ORF">K493DRAFT_332889</name>
</gene>
<dbReference type="InterPro" id="IPR017452">
    <property type="entry name" value="GPCR_Rhodpsn_7TM"/>
</dbReference>
<dbReference type="EMBL" id="MCFE01000011">
    <property type="protein sequence ID" value="ORY07115.1"/>
    <property type="molecule type" value="Genomic_DNA"/>
</dbReference>
<dbReference type="PANTHER" id="PTHR23112:SF0">
    <property type="entry name" value="TRANSMEMBRANE PROTEIN 116"/>
    <property type="match status" value="1"/>
</dbReference>
<dbReference type="PROSITE" id="PS50262">
    <property type="entry name" value="G_PROTEIN_RECEP_F1_2"/>
    <property type="match status" value="1"/>
</dbReference>
<name>A0A1Y1ZBF6_9FUNG</name>
<keyword evidence="9" id="KW-1185">Reference proteome</keyword>
<evidence type="ECO:0000256" key="1">
    <source>
        <dbReference type="ARBA" id="ARBA00004141"/>
    </source>
</evidence>
<dbReference type="Proteomes" id="UP000193498">
    <property type="component" value="Unassembled WGS sequence"/>
</dbReference>
<keyword evidence="2 5" id="KW-0812">Transmembrane</keyword>
<evidence type="ECO:0000256" key="2">
    <source>
        <dbReference type="ARBA" id="ARBA00022692"/>
    </source>
</evidence>
<keyword evidence="8" id="KW-0675">Receptor</keyword>
<feature type="transmembrane region" description="Helical" evidence="5">
    <location>
        <begin position="124"/>
        <end position="147"/>
    </location>
</feature>
<protein>
    <submittedName>
        <fullName evidence="8">Family A G protein-coupled receptor-like protein</fullName>
    </submittedName>
</protein>
<evidence type="ECO:0000256" key="4">
    <source>
        <dbReference type="ARBA" id="ARBA00023136"/>
    </source>
</evidence>
<keyword evidence="4 5" id="KW-0472">Membrane</keyword>
<evidence type="ECO:0000313" key="9">
    <source>
        <dbReference type="Proteomes" id="UP000193498"/>
    </source>
</evidence>
<dbReference type="InterPro" id="IPR023041">
    <property type="entry name" value="Glucose_rcpt_Git3-like_N"/>
</dbReference>
<feature type="domain" description="G-protein coupled receptors family 1 profile" evidence="7">
    <location>
        <begin position="22"/>
        <end position="315"/>
    </location>
</feature>
<evidence type="ECO:0000256" key="3">
    <source>
        <dbReference type="ARBA" id="ARBA00022989"/>
    </source>
</evidence>
<dbReference type="InParanoid" id="A0A1Y1ZBF6"/>
<evidence type="ECO:0000259" key="6">
    <source>
        <dbReference type="PROSITE" id="PS50261"/>
    </source>
</evidence>
<dbReference type="InterPro" id="IPR017981">
    <property type="entry name" value="GPCR_2-like_7TM"/>
</dbReference>
<comment type="subcellular location">
    <subcellularLocation>
        <location evidence="1">Membrane</location>
        <topology evidence="1">Multi-pass membrane protein</topology>
    </subcellularLocation>
</comment>
<dbReference type="AlphaFoldDB" id="A0A1Y1ZBF6"/>
<accession>A0A1Y1ZBF6</accession>
<feature type="non-terminal residue" evidence="8">
    <location>
        <position position="315"/>
    </location>
</feature>
<dbReference type="Pfam" id="PF11710">
    <property type="entry name" value="Git3"/>
    <property type="match status" value="1"/>
</dbReference>
<dbReference type="GO" id="GO:0007189">
    <property type="term" value="P:adenylate cyclase-activating G protein-coupled receptor signaling pathway"/>
    <property type="evidence" value="ECO:0007669"/>
    <property type="project" value="TreeGrafter"/>
</dbReference>
<evidence type="ECO:0000313" key="8">
    <source>
        <dbReference type="EMBL" id="ORY07115.1"/>
    </source>
</evidence>
<dbReference type="GO" id="GO:0004930">
    <property type="term" value="F:G protein-coupled receptor activity"/>
    <property type="evidence" value="ECO:0007669"/>
    <property type="project" value="TreeGrafter"/>
</dbReference>
<feature type="transmembrane region" description="Helical" evidence="5">
    <location>
        <begin position="167"/>
        <end position="185"/>
    </location>
</feature>
<reference evidence="8 9" key="1">
    <citation type="submission" date="2016-07" db="EMBL/GenBank/DDBJ databases">
        <title>Pervasive Adenine N6-methylation of Active Genes in Fungi.</title>
        <authorList>
            <consortium name="DOE Joint Genome Institute"/>
            <person name="Mondo S.J."/>
            <person name="Dannebaum R.O."/>
            <person name="Kuo R.C."/>
            <person name="Labutti K."/>
            <person name="Haridas S."/>
            <person name="Kuo A."/>
            <person name="Salamov A."/>
            <person name="Ahrendt S.R."/>
            <person name="Lipzen A."/>
            <person name="Sullivan W."/>
            <person name="Andreopoulos W.B."/>
            <person name="Clum A."/>
            <person name="Lindquist E."/>
            <person name="Daum C."/>
            <person name="Ramamoorthy G.K."/>
            <person name="Gryganskyi A."/>
            <person name="Culley D."/>
            <person name="Magnuson J.K."/>
            <person name="James T.Y."/>
            <person name="O'Malley M.A."/>
            <person name="Stajich J.E."/>
            <person name="Spatafora J.W."/>
            <person name="Visel A."/>
            <person name="Grigoriev I.V."/>
        </authorList>
    </citation>
    <scope>NUCLEOTIDE SEQUENCE [LARGE SCALE GENOMIC DNA]</scope>
    <source>
        <strain evidence="8 9">CBS 931.73</strain>
    </source>
</reference>
<dbReference type="PANTHER" id="PTHR23112">
    <property type="entry name" value="G PROTEIN-COUPLED RECEPTOR 157-RELATED"/>
    <property type="match status" value="1"/>
</dbReference>
<sequence>MEQPENAFFLSSLVGSSISTVASFLLILCYVLLPACRTYRHRLILSLSIADFLNALSNTTSGLKMTTQGPLEEGAFCSVNGFVGQLTVQAQDFSTLLIAIVTYTAISRPLQWLHSLNFLQRYEVWLYVCVWGISFITALVGLLAIGYEPVTGNWCWLPAYPVWVRYVLTHGFRYAIIPIVFFLYIRLFILLKKSKPAEITSDETYVNNLNADGIQENIELASSYHTFKSDPSLHNGGLESDLNDEHDNSDDNSAHHSFKLMKLMTKIGLKKRGHATEDMDSPNLRRTPSNERRVHRVMLKMCLYPVIYTLCWLPG</sequence>
<dbReference type="OrthoDB" id="100006at2759"/>
<feature type="non-terminal residue" evidence="8">
    <location>
        <position position="1"/>
    </location>
</feature>
<keyword evidence="3 5" id="KW-1133">Transmembrane helix</keyword>
<dbReference type="GO" id="GO:0005886">
    <property type="term" value="C:plasma membrane"/>
    <property type="evidence" value="ECO:0007669"/>
    <property type="project" value="TreeGrafter"/>
</dbReference>
<evidence type="ECO:0000259" key="7">
    <source>
        <dbReference type="PROSITE" id="PS50262"/>
    </source>
</evidence>
<evidence type="ECO:0000256" key="5">
    <source>
        <dbReference type="SAM" id="Phobius"/>
    </source>
</evidence>
<dbReference type="GO" id="GO:0007166">
    <property type="term" value="P:cell surface receptor signaling pathway"/>
    <property type="evidence" value="ECO:0007669"/>
    <property type="project" value="InterPro"/>
</dbReference>
<organism evidence="8 9">
    <name type="scientific">Basidiobolus meristosporus CBS 931.73</name>
    <dbReference type="NCBI Taxonomy" id="1314790"/>
    <lineage>
        <taxon>Eukaryota</taxon>
        <taxon>Fungi</taxon>
        <taxon>Fungi incertae sedis</taxon>
        <taxon>Zoopagomycota</taxon>
        <taxon>Entomophthoromycotina</taxon>
        <taxon>Basidiobolomycetes</taxon>
        <taxon>Basidiobolales</taxon>
        <taxon>Basidiobolaceae</taxon>
        <taxon>Basidiobolus</taxon>
    </lineage>
</organism>
<dbReference type="SUPFAM" id="SSF81321">
    <property type="entry name" value="Family A G protein-coupled receptor-like"/>
    <property type="match status" value="1"/>
</dbReference>
<dbReference type="CDD" id="cd00637">
    <property type="entry name" value="7tm_classA_rhodopsin-like"/>
    <property type="match status" value="1"/>
</dbReference>
<dbReference type="Gene3D" id="1.20.1070.10">
    <property type="entry name" value="Rhodopsin 7-helix transmembrane proteins"/>
    <property type="match status" value="1"/>
</dbReference>
<feature type="transmembrane region" description="Helical" evidence="5">
    <location>
        <begin position="6"/>
        <end position="33"/>
    </location>
</feature>
<dbReference type="STRING" id="1314790.A0A1Y1ZBF6"/>
<dbReference type="PROSITE" id="PS50261">
    <property type="entry name" value="G_PROTEIN_RECEP_F2_4"/>
    <property type="match status" value="1"/>
</dbReference>
<proteinExistence type="predicted"/>
<comment type="caution">
    <text evidence="8">The sequence shown here is derived from an EMBL/GenBank/DDBJ whole genome shotgun (WGS) entry which is preliminary data.</text>
</comment>
<feature type="domain" description="G-protein coupled receptors family 2 profile 2" evidence="6">
    <location>
        <begin position="8"/>
        <end position="191"/>
    </location>
</feature>